<dbReference type="PANTHER" id="PTHR33669">
    <property type="entry name" value="PROTEIN NEGATIVE REGULATOR OF RESISTANCE"/>
    <property type="match status" value="1"/>
</dbReference>
<dbReference type="GO" id="GO:0010112">
    <property type="term" value="P:regulation of systemic acquired resistance"/>
    <property type="evidence" value="ECO:0007669"/>
    <property type="project" value="InterPro"/>
</dbReference>
<evidence type="ECO:0000256" key="2">
    <source>
        <dbReference type="ARBA" id="ARBA00009937"/>
    </source>
</evidence>
<gene>
    <name evidence="5" type="ordered locus">AALP_Aa6g020900</name>
</gene>
<feature type="region of interest" description="Disordered" evidence="4">
    <location>
        <begin position="83"/>
        <end position="117"/>
    </location>
</feature>
<organism evidence="5 6">
    <name type="scientific">Arabis alpina</name>
    <name type="common">Alpine rock-cress</name>
    <dbReference type="NCBI Taxonomy" id="50452"/>
    <lineage>
        <taxon>Eukaryota</taxon>
        <taxon>Viridiplantae</taxon>
        <taxon>Streptophyta</taxon>
        <taxon>Embryophyta</taxon>
        <taxon>Tracheophyta</taxon>
        <taxon>Spermatophyta</taxon>
        <taxon>Magnoliopsida</taxon>
        <taxon>eudicotyledons</taxon>
        <taxon>Gunneridae</taxon>
        <taxon>Pentapetalae</taxon>
        <taxon>rosids</taxon>
        <taxon>malvids</taxon>
        <taxon>Brassicales</taxon>
        <taxon>Brassicaceae</taxon>
        <taxon>Arabideae</taxon>
        <taxon>Arabis</taxon>
    </lineage>
</organism>
<accession>A0A087GLI7</accession>
<comment type="similarity">
    <text evidence="2">Belongs to the NPR1-interactor family.</text>
</comment>
<dbReference type="Gramene" id="KFK30739">
    <property type="protein sequence ID" value="KFK30739"/>
    <property type="gene ID" value="AALP_AA6G020900"/>
</dbReference>
<feature type="compositionally biased region" description="Acidic residues" evidence="4">
    <location>
        <begin position="11"/>
        <end position="20"/>
    </location>
</feature>
<comment type="subcellular location">
    <subcellularLocation>
        <location evidence="1">Nucleus</location>
    </subcellularLocation>
</comment>
<dbReference type="GO" id="GO:0005634">
    <property type="term" value="C:nucleus"/>
    <property type="evidence" value="ECO:0007669"/>
    <property type="project" value="UniProtKB-SubCell"/>
</dbReference>
<protein>
    <submittedName>
        <fullName evidence="5">Uncharacterized protein</fullName>
    </submittedName>
</protein>
<dbReference type="eggNOG" id="ENOG502R1UH">
    <property type="taxonomic scope" value="Eukaryota"/>
</dbReference>
<keyword evidence="3" id="KW-0539">Nucleus</keyword>
<evidence type="ECO:0000256" key="4">
    <source>
        <dbReference type="SAM" id="MobiDB-lite"/>
    </source>
</evidence>
<evidence type="ECO:0000256" key="3">
    <source>
        <dbReference type="ARBA" id="ARBA00023242"/>
    </source>
</evidence>
<dbReference type="PANTHER" id="PTHR33669:SF28">
    <property type="entry name" value="PROTEIN NIM1-INTERACTING 1"/>
    <property type="match status" value="1"/>
</dbReference>
<evidence type="ECO:0000313" key="5">
    <source>
        <dbReference type="EMBL" id="KFK30739.1"/>
    </source>
</evidence>
<name>A0A087GLI7_ARAAL</name>
<evidence type="ECO:0000256" key="1">
    <source>
        <dbReference type="ARBA" id="ARBA00004123"/>
    </source>
</evidence>
<dbReference type="InterPro" id="IPR031425">
    <property type="entry name" value="NPR1/NH1-interacting"/>
</dbReference>
<keyword evidence="6" id="KW-1185">Reference proteome</keyword>
<sequence>MNKEKKIIINDDQEEEEDELENKKMDMFYSLIKNYQETKIRRRLELAQDSGDTPTKKSDAGENSGNVPVFRTEDFFHCIDLNLKPPTSSIVPPPIKNNQEEEEDKEKREDLDLNLAL</sequence>
<dbReference type="AlphaFoldDB" id="A0A087GLI7"/>
<proteinExistence type="inferred from homology"/>
<dbReference type="OrthoDB" id="1110691at2759"/>
<evidence type="ECO:0000313" key="6">
    <source>
        <dbReference type="Proteomes" id="UP000029120"/>
    </source>
</evidence>
<dbReference type="Pfam" id="PF15699">
    <property type="entry name" value="NPR1_interact"/>
    <property type="match status" value="1"/>
</dbReference>
<dbReference type="Proteomes" id="UP000029120">
    <property type="component" value="Chromosome 6"/>
</dbReference>
<dbReference type="OMA" id="EDFSHCM"/>
<feature type="region of interest" description="Disordered" evidence="4">
    <location>
        <begin position="44"/>
        <end position="68"/>
    </location>
</feature>
<feature type="region of interest" description="Disordered" evidence="4">
    <location>
        <begin position="1"/>
        <end position="20"/>
    </location>
</feature>
<dbReference type="EMBL" id="CM002874">
    <property type="protein sequence ID" value="KFK30739.1"/>
    <property type="molecule type" value="Genomic_DNA"/>
</dbReference>
<reference evidence="6" key="1">
    <citation type="journal article" date="2015" name="Nat. Plants">
        <title>Genome expansion of Arabis alpina linked with retrotransposition and reduced symmetric DNA methylation.</title>
        <authorList>
            <person name="Willing E.M."/>
            <person name="Rawat V."/>
            <person name="Mandakova T."/>
            <person name="Maumus F."/>
            <person name="James G.V."/>
            <person name="Nordstroem K.J."/>
            <person name="Becker C."/>
            <person name="Warthmann N."/>
            <person name="Chica C."/>
            <person name="Szarzynska B."/>
            <person name="Zytnicki M."/>
            <person name="Albani M.C."/>
            <person name="Kiefer C."/>
            <person name="Bergonzi S."/>
            <person name="Castaings L."/>
            <person name="Mateos J.L."/>
            <person name="Berns M.C."/>
            <person name="Bujdoso N."/>
            <person name="Piofczyk T."/>
            <person name="de Lorenzo L."/>
            <person name="Barrero-Sicilia C."/>
            <person name="Mateos I."/>
            <person name="Piednoel M."/>
            <person name="Hagmann J."/>
            <person name="Chen-Min-Tao R."/>
            <person name="Iglesias-Fernandez R."/>
            <person name="Schuster S.C."/>
            <person name="Alonso-Blanco C."/>
            <person name="Roudier F."/>
            <person name="Carbonero P."/>
            <person name="Paz-Ares J."/>
            <person name="Davis S.J."/>
            <person name="Pecinka A."/>
            <person name="Quesneville H."/>
            <person name="Colot V."/>
            <person name="Lysak M.A."/>
            <person name="Weigel D."/>
            <person name="Coupland G."/>
            <person name="Schneeberger K."/>
        </authorList>
    </citation>
    <scope>NUCLEOTIDE SEQUENCE [LARGE SCALE GENOMIC DNA]</scope>
    <source>
        <strain evidence="6">cv. Pajares</strain>
    </source>
</reference>